<dbReference type="Proteomes" id="UP000615446">
    <property type="component" value="Unassembled WGS sequence"/>
</dbReference>
<comment type="caution">
    <text evidence="2">The sequence shown here is derived from an EMBL/GenBank/DDBJ whole genome shotgun (WGS) entry which is preliminary data.</text>
</comment>
<dbReference type="OrthoDB" id="339325at2759"/>
<keyword evidence="2" id="KW-0808">Transferase</keyword>
<dbReference type="Gene3D" id="1.10.510.10">
    <property type="entry name" value="Transferase(Phosphotransferase) domain 1"/>
    <property type="match status" value="1"/>
</dbReference>
<dbReference type="SUPFAM" id="SSF56112">
    <property type="entry name" value="Protein kinase-like (PK-like)"/>
    <property type="match status" value="1"/>
</dbReference>
<dbReference type="AlphaFoldDB" id="A0A8H3KVP5"/>
<sequence>MSYGENESINNALSRAFALLDYNIHNDIHKEYEFKKKTLLDDESLTENEKSEAISGFSEVYKAIWINGHFIEWNSKEQQLKRFGRQYVVLKKLRDVESANQNWLEEARSHLAISNKWNEIVQCFGLTKDPFDGNYMLVMQYMYNDLRKYLQQSHNQLIWKAKIQAAVDCWDADPLKRPNIFTLRRRIKEIELLYQSDESLTQSGENNNFEINNYTSSSKLFTSKLHQFDNLPEPRNATEEEQEAFHSNKSYNFHIPNNIDDLNKSSSKKNSTSKINTTLKDIQNDYKIETIQEKPYVEDNDDED</sequence>
<proteinExistence type="predicted"/>
<feature type="region of interest" description="Disordered" evidence="1">
    <location>
        <begin position="235"/>
        <end position="276"/>
    </location>
</feature>
<organism evidence="2 3">
    <name type="scientific">Rhizophagus clarus</name>
    <dbReference type="NCBI Taxonomy" id="94130"/>
    <lineage>
        <taxon>Eukaryota</taxon>
        <taxon>Fungi</taxon>
        <taxon>Fungi incertae sedis</taxon>
        <taxon>Mucoromycota</taxon>
        <taxon>Glomeromycotina</taxon>
        <taxon>Glomeromycetes</taxon>
        <taxon>Glomerales</taxon>
        <taxon>Glomeraceae</taxon>
        <taxon>Rhizophagus</taxon>
    </lineage>
</organism>
<evidence type="ECO:0000256" key="1">
    <source>
        <dbReference type="SAM" id="MobiDB-lite"/>
    </source>
</evidence>
<gene>
    <name evidence="2" type="ORF">RCL2_000250900</name>
</gene>
<accession>A0A8H3KVP5</accession>
<dbReference type="InterPro" id="IPR011009">
    <property type="entry name" value="Kinase-like_dom_sf"/>
</dbReference>
<dbReference type="EMBL" id="BLAL01000013">
    <property type="protein sequence ID" value="GES75055.1"/>
    <property type="molecule type" value="Genomic_DNA"/>
</dbReference>
<reference evidence="2" key="1">
    <citation type="submission" date="2019-10" db="EMBL/GenBank/DDBJ databases">
        <title>Conservation and host-specific expression of non-tandemly repeated heterogenous ribosome RNA gene in arbuscular mycorrhizal fungi.</title>
        <authorList>
            <person name="Maeda T."/>
            <person name="Kobayashi Y."/>
            <person name="Nakagawa T."/>
            <person name="Ezawa T."/>
            <person name="Yamaguchi K."/>
            <person name="Bino T."/>
            <person name="Nishimoto Y."/>
            <person name="Shigenobu S."/>
            <person name="Kawaguchi M."/>
        </authorList>
    </citation>
    <scope>NUCLEOTIDE SEQUENCE</scope>
    <source>
        <strain evidence="2">HR1</strain>
    </source>
</reference>
<keyword evidence="2" id="KW-0418">Kinase</keyword>
<dbReference type="GO" id="GO:0016301">
    <property type="term" value="F:kinase activity"/>
    <property type="evidence" value="ECO:0007669"/>
    <property type="project" value="UniProtKB-KW"/>
</dbReference>
<feature type="compositionally biased region" description="Low complexity" evidence="1">
    <location>
        <begin position="257"/>
        <end position="276"/>
    </location>
</feature>
<evidence type="ECO:0000313" key="3">
    <source>
        <dbReference type="Proteomes" id="UP000615446"/>
    </source>
</evidence>
<evidence type="ECO:0000313" key="2">
    <source>
        <dbReference type="EMBL" id="GES75055.1"/>
    </source>
</evidence>
<protein>
    <submittedName>
        <fullName evidence="2">Kinase-like domain-containing protein</fullName>
    </submittedName>
</protein>
<name>A0A8H3KVP5_9GLOM</name>